<evidence type="ECO:0000256" key="1">
    <source>
        <dbReference type="SAM" id="MobiDB-lite"/>
    </source>
</evidence>
<evidence type="ECO:0000313" key="2">
    <source>
        <dbReference type="EMBL" id="PYH90272.1"/>
    </source>
</evidence>
<proteinExistence type="predicted"/>
<dbReference type="GO" id="GO:0005737">
    <property type="term" value="C:cytoplasm"/>
    <property type="evidence" value="ECO:0007669"/>
    <property type="project" value="TreeGrafter"/>
</dbReference>
<name>A0A319EH28_9EURO</name>
<dbReference type="Gene3D" id="1.20.58.1520">
    <property type="match status" value="1"/>
</dbReference>
<feature type="compositionally biased region" description="Low complexity" evidence="1">
    <location>
        <begin position="635"/>
        <end position="670"/>
    </location>
</feature>
<feature type="region of interest" description="Disordered" evidence="1">
    <location>
        <begin position="731"/>
        <end position="782"/>
    </location>
</feature>
<reference evidence="2 3" key="1">
    <citation type="submission" date="2018-02" db="EMBL/GenBank/DDBJ databases">
        <title>The genomes of Aspergillus section Nigri reveals drivers in fungal speciation.</title>
        <authorList>
            <consortium name="DOE Joint Genome Institute"/>
            <person name="Vesth T.C."/>
            <person name="Nybo J."/>
            <person name="Theobald S."/>
            <person name="Brandl J."/>
            <person name="Frisvad J.C."/>
            <person name="Nielsen K.F."/>
            <person name="Lyhne E.K."/>
            <person name="Kogle M.E."/>
            <person name="Kuo A."/>
            <person name="Riley R."/>
            <person name="Clum A."/>
            <person name="Nolan M."/>
            <person name="Lipzen A."/>
            <person name="Salamov A."/>
            <person name="Henrissat B."/>
            <person name="Wiebenga A."/>
            <person name="De vries R.P."/>
            <person name="Grigoriev I.V."/>
            <person name="Mortensen U.H."/>
            <person name="Andersen M.R."/>
            <person name="Baker S.E."/>
        </authorList>
    </citation>
    <scope>NUCLEOTIDE SEQUENCE [LARGE SCALE GENOMIC DNA]</scope>
    <source>
        <strain evidence="2 3">CBS 707.79</strain>
    </source>
</reference>
<accession>A0A319EH28</accession>
<dbReference type="VEuPathDB" id="FungiDB:BO71DRAFT_412708"/>
<dbReference type="GO" id="GO:0051256">
    <property type="term" value="P:mitotic spindle midzone assembly"/>
    <property type="evidence" value="ECO:0007669"/>
    <property type="project" value="TreeGrafter"/>
</dbReference>
<dbReference type="Pfam" id="PF03999">
    <property type="entry name" value="MAP65_ASE1"/>
    <property type="match status" value="1"/>
</dbReference>
<dbReference type="EMBL" id="KZ825989">
    <property type="protein sequence ID" value="PYH90272.1"/>
    <property type="molecule type" value="Genomic_DNA"/>
</dbReference>
<dbReference type="STRING" id="1448320.A0A319EH28"/>
<protein>
    <recommendedName>
        <fullName evidence="4">Microtubule associated protein</fullName>
    </recommendedName>
</protein>
<dbReference type="GO" id="GO:0008017">
    <property type="term" value="F:microtubule binding"/>
    <property type="evidence" value="ECO:0007669"/>
    <property type="project" value="InterPro"/>
</dbReference>
<feature type="compositionally biased region" description="Polar residues" evidence="1">
    <location>
        <begin position="688"/>
        <end position="707"/>
    </location>
</feature>
<dbReference type="GO" id="GO:1990023">
    <property type="term" value="C:mitotic spindle midzone"/>
    <property type="evidence" value="ECO:0007669"/>
    <property type="project" value="TreeGrafter"/>
</dbReference>
<dbReference type="Proteomes" id="UP000247810">
    <property type="component" value="Unassembled WGS sequence"/>
</dbReference>
<evidence type="ECO:0000313" key="3">
    <source>
        <dbReference type="Proteomes" id="UP000247810"/>
    </source>
</evidence>
<dbReference type="InterPro" id="IPR007145">
    <property type="entry name" value="MAP65_Ase1_PRC1"/>
</dbReference>
<keyword evidence="3" id="KW-1185">Reference proteome</keyword>
<organism evidence="2 3">
    <name type="scientific">Aspergillus ellipticus CBS 707.79</name>
    <dbReference type="NCBI Taxonomy" id="1448320"/>
    <lineage>
        <taxon>Eukaryota</taxon>
        <taxon>Fungi</taxon>
        <taxon>Dikarya</taxon>
        <taxon>Ascomycota</taxon>
        <taxon>Pezizomycotina</taxon>
        <taxon>Eurotiomycetes</taxon>
        <taxon>Eurotiomycetidae</taxon>
        <taxon>Eurotiales</taxon>
        <taxon>Aspergillaceae</taxon>
        <taxon>Aspergillus</taxon>
        <taxon>Aspergillus subgen. Circumdati</taxon>
    </lineage>
</organism>
<feature type="compositionally biased region" description="Low complexity" evidence="1">
    <location>
        <begin position="607"/>
        <end position="618"/>
    </location>
</feature>
<dbReference type="PANTHER" id="PTHR19321">
    <property type="entry name" value="PROTEIN REGULATOR OF CYTOKINESIS 1 PRC1-RELATED"/>
    <property type="match status" value="1"/>
</dbReference>
<gene>
    <name evidence="2" type="ORF">BO71DRAFT_412708</name>
</gene>
<sequence length="782" mass="87627">MAVDTSYLTTQVNNIVSQLHGIFDDIGVPNHERDSREAELFSALSETLNNHLRLVDSEKKDMEDEAQRLITAIQHMEQSLVDEKANGHYHLDHNDLRISYPLNRCVSFLREKHGALSKMHKERFEQVRKLVEALESYSSHLETTFVSIELPPTAPGTSISPSFDLSPSYVTALDSEFTRVYEEYQRRMEFVQTTSEEIIKLWAELGTPQVQTDTNIVKYYRESPEQLGLHESDLASLMTRREKLLEEKRGRERKLKDLKNAVEALWERFGVEDCDRKAFLAANRGCGLRTINEFEDELGRLNELKRQNMHLFVEDARCRLQELWDSLYFSEEEMLDFTPAFSDVCSDALLEAHEAEIARLETLKEQRAPTLDLIDRHKSLLAEREALAVSSQDASRLMGRGVKGERRDPGKLLREEKMRKRISKELPKVESDLRKELERWEDEYGRPFLVHGERYLDELAPVFVKPAPPRSKTPGPSSASKRPAQPQPPRPASVMSARPGSSMRGPLPPRSASKTPTALPAATKYNTIGPSRPGAKSPSKIPARVPLGNMPHGNNSPNRRRTPGVYSVSTVNGKMPAPRPPPPRMRALTGGESREDRSNYLFEPPRSASALSNSMSNSIVRPVSPEDVYDDRNQRSFISSSAFSQRSTGFSQSSHSSASSLSMGSSMQGFPKPNPYLQHAPPPPAPRQVSNASTVNTAISGSENWETFDSGEESEADASDVYYAKLRAAHGKRLAPEDNQNRTLAGKKPKGIRSVSPDEPAGHSTIRASGSDAGWTDDLEPY</sequence>
<dbReference type="OrthoDB" id="642895at2759"/>
<feature type="region of interest" description="Disordered" evidence="1">
    <location>
        <begin position="464"/>
        <end position="717"/>
    </location>
</feature>
<dbReference type="AlphaFoldDB" id="A0A319EH28"/>
<evidence type="ECO:0008006" key="4">
    <source>
        <dbReference type="Google" id="ProtNLM"/>
    </source>
</evidence>
<dbReference type="PANTHER" id="PTHR19321:SF41">
    <property type="entry name" value="FASCETTO-RELATED"/>
    <property type="match status" value="1"/>
</dbReference>